<dbReference type="Proteomes" id="UP000054485">
    <property type="component" value="Unassembled WGS sequence"/>
</dbReference>
<evidence type="ECO:0000313" key="2">
    <source>
        <dbReference type="EMBL" id="KIK42321.1"/>
    </source>
</evidence>
<proteinExistence type="predicted"/>
<feature type="region of interest" description="Disordered" evidence="1">
    <location>
        <begin position="1"/>
        <end position="54"/>
    </location>
</feature>
<protein>
    <submittedName>
        <fullName evidence="2">Uncharacterized protein</fullName>
    </submittedName>
</protein>
<feature type="compositionally biased region" description="Low complexity" evidence="1">
    <location>
        <begin position="1"/>
        <end position="12"/>
    </location>
</feature>
<dbReference type="HOGENOM" id="CLU_2514124_0_0_1"/>
<name>A0A0D0AKE1_9AGAM</name>
<evidence type="ECO:0000256" key="1">
    <source>
        <dbReference type="SAM" id="MobiDB-lite"/>
    </source>
</evidence>
<reference evidence="3" key="2">
    <citation type="submission" date="2015-01" db="EMBL/GenBank/DDBJ databases">
        <title>Evolutionary Origins and Diversification of the Mycorrhizal Mutualists.</title>
        <authorList>
            <consortium name="DOE Joint Genome Institute"/>
            <consortium name="Mycorrhizal Genomics Consortium"/>
            <person name="Kohler A."/>
            <person name="Kuo A."/>
            <person name="Nagy L.G."/>
            <person name="Floudas D."/>
            <person name="Copeland A."/>
            <person name="Barry K.W."/>
            <person name="Cichocki N."/>
            <person name="Veneault-Fourrey C."/>
            <person name="LaButti K."/>
            <person name="Lindquist E.A."/>
            <person name="Lipzen A."/>
            <person name="Lundell T."/>
            <person name="Morin E."/>
            <person name="Murat C."/>
            <person name="Riley R."/>
            <person name="Ohm R."/>
            <person name="Sun H."/>
            <person name="Tunlid A."/>
            <person name="Henrissat B."/>
            <person name="Grigoriev I.V."/>
            <person name="Hibbett D.S."/>
            <person name="Martin F."/>
        </authorList>
    </citation>
    <scope>NUCLEOTIDE SEQUENCE [LARGE SCALE GENOMIC DNA]</scope>
    <source>
        <strain evidence="3">UH-Slu-Lm8-n1</strain>
    </source>
</reference>
<keyword evidence="3" id="KW-1185">Reference proteome</keyword>
<dbReference type="EMBL" id="KN835242">
    <property type="protein sequence ID" value="KIK42321.1"/>
    <property type="molecule type" value="Genomic_DNA"/>
</dbReference>
<feature type="compositionally biased region" description="Basic residues" evidence="1">
    <location>
        <begin position="13"/>
        <end position="23"/>
    </location>
</feature>
<dbReference type="InParanoid" id="A0A0D0AKE1"/>
<dbReference type="AlphaFoldDB" id="A0A0D0AKE1"/>
<reference evidence="2 3" key="1">
    <citation type="submission" date="2014-04" db="EMBL/GenBank/DDBJ databases">
        <authorList>
            <consortium name="DOE Joint Genome Institute"/>
            <person name="Kuo A."/>
            <person name="Ruytinx J."/>
            <person name="Rineau F."/>
            <person name="Colpaert J."/>
            <person name="Kohler A."/>
            <person name="Nagy L.G."/>
            <person name="Floudas D."/>
            <person name="Copeland A."/>
            <person name="Barry K.W."/>
            <person name="Cichocki N."/>
            <person name="Veneault-Fourrey C."/>
            <person name="LaButti K."/>
            <person name="Lindquist E.A."/>
            <person name="Lipzen A."/>
            <person name="Lundell T."/>
            <person name="Morin E."/>
            <person name="Murat C."/>
            <person name="Sun H."/>
            <person name="Tunlid A."/>
            <person name="Henrissat B."/>
            <person name="Grigoriev I.V."/>
            <person name="Hibbett D.S."/>
            <person name="Martin F."/>
            <person name="Nordberg H.P."/>
            <person name="Cantor M.N."/>
            <person name="Hua S.X."/>
        </authorList>
    </citation>
    <scope>NUCLEOTIDE SEQUENCE [LARGE SCALE GENOMIC DNA]</scope>
    <source>
        <strain evidence="2 3">UH-Slu-Lm8-n1</strain>
    </source>
</reference>
<gene>
    <name evidence="2" type="ORF">CY34DRAFT_805065</name>
</gene>
<sequence length="85" mass="9501">MRYSHSATSPAHSHTHYPHHPVHPTHPLHPPPNIPLPGSHSSSTPLPRYPTPHVLQAGYSHVSSTQGILSEREQLLFRQNRLCTP</sequence>
<organism evidence="2 3">
    <name type="scientific">Suillus luteus UH-Slu-Lm8-n1</name>
    <dbReference type="NCBI Taxonomy" id="930992"/>
    <lineage>
        <taxon>Eukaryota</taxon>
        <taxon>Fungi</taxon>
        <taxon>Dikarya</taxon>
        <taxon>Basidiomycota</taxon>
        <taxon>Agaricomycotina</taxon>
        <taxon>Agaricomycetes</taxon>
        <taxon>Agaricomycetidae</taxon>
        <taxon>Boletales</taxon>
        <taxon>Suillineae</taxon>
        <taxon>Suillaceae</taxon>
        <taxon>Suillus</taxon>
    </lineage>
</organism>
<evidence type="ECO:0000313" key="3">
    <source>
        <dbReference type="Proteomes" id="UP000054485"/>
    </source>
</evidence>
<accession>A0A0D0AKE1</accession>